<name>A0AAD1Y9B0_EUPCR</name>
<keyword evidence="4 7" id="KW-1133">Transmembrane helix</keyword>
<evidence type="ECO:0000256" key="3">
    <source>
        <dbReference type="ARBA" id="ARBA00022737"/>
    </source>
</evidence>
<dbReference type="GO" id="GO:0005216">
    <property type="term" value="F:monoatomic ion channel activity"/>
    <property type="evidence" value="ECO:0007669"/>
    <property type="project" value="InterPro"/>
</dbReference>
<accession>A0AAD1Y9B0</accession>
<protein>
    <recommendedName>
        <fullName evidence="8">Ion transport domain-containing protein</fullName>
    </recommendedName>
</protein>
<feature type="transmembrane region" description="Helical" evidence="7">
    <location>
        <begin position="1010"/>
        <end position="1031"/>
    </location>
</feature>
<evidence type="ECO:0000256" key="6">
    <source>
        <dbReference type="SAM" id="MobiDB-lite"/>
    </source>
</evidence>
<dbReference type="InterPro" id="IPR005821">
    <property type="entry name" value="Ion_trans_dom"/>
</dbReference>
<dbReference type="EMBL" id="CAMPGE010030276">
    <property type="protein sequence ID" value="CAI2387791.1"/>
    <property type="molecule type" value="Genomic_DNA"/>
</dbReference>
<feature type="transmembrane region" description="Helical" evidence="7">
    <location>
        <begin position="957"/>
        <end position="979"/>
    </location>
</feature>
<feature type="region of interest" description="Disordered" evidence="6">
    <location>
        <begin position="255"/>
        <end position="287"/>
    </location>
</feature>
<evidence type="ECO:0000313" key="10">
    <source>
        <dbReference type="Proteomes" id="UP001295684"/>
    </source>
</evidence>
<dbReference type="InterPro" id="IPR024862">
    <property type="entry name" value="TRPV"/>
</dbReference>
<organism evidence="9 10">
    <name type="scientific">Euplotes crassus</name>
    <dbReference type="NCBI Taxonomy" id="5936"/>
    <lineage>
        <taxon>Eukaryota</taxon>
        <taxon>Sar</taxon>
        <taxon>Alveolata</taxon>
        <taxon>Ciliophora</taxon>
        <taxon>Intramacronucleata</taxon>
        <taxon>Spirotrichea</taxon>
        <taxon>Hypotrichia</taxon>
        <taxon>Euplotida</taxon>
        <taxon>Euplotidae</taxon>
        <taxon>Moneuplotes</taxon>
    </lineage>
</organism>
<feature type="transmembrane region" description="Helical" evidence="7">
    <location>
        <begin position="854"/>
        <end position="873"/>
    </location>
</feature>
<feature type="compositionally biased region" description="Polar residues" evidence="6">
    <location>
        <begin position="255"/>
        <end position="267"/>
    </location>
</feature>
<dbReference type="Gene3D" id="1.10.287.70">
    <property type="match status" value="1"/>
</dbReference>
<keyword evidence="5 7" id="KW-0472">Membrane</keyword>
<dbReference type="PANTHER" id="PTHR10582">
    <property type="entry name" value="TRANSIENT RECEPTOR POTENTIAL ION CHANNEL PROTEIN"/>
    <property type="match status" value="1"/>
</dbReference>
<gene>
    <name evidence="9" type="ORF">ECRASSUSDP1_LOCUS29425</name>
</gene>
<reference evidence="9" key="1">
    <citation type="submission" date="2023-07" db="EMBL/GenBank/DDBJ databases">
        <authorList>
            <consortium name="AG Swart"/>
            <person name="Singh M."/>
            <person name="Singh A."/>
            <person name="Seah K."/>
            <person name="Emmerich C."/>
        </authorList>
    </citation>
    <scope>NUCLEOTIDE SEQUENCE</scope>
    <source>
        <strain evidence="9">DP1</strain>
    </source>
</reference>
<dbReference type="PANTHER" id="PTHR10582:SF2">
    <property type="entry name" value="INACTIVE"/>
    <property type="match status" value="1"/>
</dbReference>
<dbReference type="Pfam" id="PF00520">
    <property type="entry name" value="Ion_trans"/>
    <property type="match status" value="1"/>
</dbReference>
<feature type="transmembrane region" description="Helical" evidence="7">
    <location>
        <begin position="688"/>
        <end position="708"/>
    </location>
</feature>
<evidence type="ECO:0000259" key="8">
    <source>
        <dbReference type="Pfam" id="PF00520"/>
    </source>
</evidence>
<feature type="transmembrane region" description="Helical" evidence="7">
    <location>
        <begin position="1043"/>
        <end position="1073"/>
    </location>
</feature>
<evidence type="ECO:0000256" key="5">
    <source>
        <dbReference type="ARBA" id="ARBA00023136"/>
    </source>
</evidence>
<evidence type="ECO:0000256" key="1">
    <source>
        <dbReference type="ARBA" id="ARBA00004141"/>
    </source>
</evidence>
<comment type="caution">
    <text evidence="9">The sequence shown here is derived from an EMBL/GenBank/DDBJ whole genome shotgun (WGS) entry which is preliminary data.</text>
</comment>
<dbReference type="GO" id="GO:0098703">
    <property type="term" value="P:calcium ion import across plasma membrane"/>
    <property type="evidence" value="ECO:0007669"/>
    <property type="project" value="TreeGrafter"/>
</dbReference>
<evidence type="ECO:0000256" key="7">
    <source>
        <dbReference type="SAM" id="Phobius"/>
    </source>
</evidence>
<evidence type="ECO:0000256" key="2">
    <source>
        <dbReference type="ARBA" id="ARBA00022692"/>
    </source>
</evidence>
<evidence type="ECO:0000313" key="9">
    <source>
        <dbReference type="EMBL" id="CAI2387791.1"/>
    </source>
</evidence>
<feature type="transmembrane region" description="Helical" evidence="7">
    <location>
        <begin position="798"/>
        <end position="820"/>
    </location>
</feature>
<evidence type="ECO:0000256" key="4">
    <source>
        <dbReference type="ARBA" id="ARBA00022989"/>
    </source>
</evidence>
<proteinExistence type="predicted"/>
<feature type="domain" description="Ion transport" evidence="8">
    <location>
        <begin position="860"/>
        <end position="990"/>
    </location>
</feature>
<dbReference type="GO" id="GO:0005886">
    <property type="term" value="C:plasma membrane"/>
    <property type="evidence" value="ECO:0007669"/>
    <property type="project" value="TreeGrafter"/>
</dbReference>
<keyword evidence="3" id="KW-0677">Repeat</keyword>
<comment type="subcellular location">
    <subcellularLocation>
        <location evidence="1">Membrane</location>
        <topology evidence="1">Multi-pass membrane protein</topology>
    </subcellularLocation>
</comment>
<feature type="transmembrane region" description="Helical" evidence="7">
    <location>
        <begin position="1105"/>
        <end position="1128"/>
    </location>
</feature>
<feature type="transmembrane region" description="Helical" evidence="7">
    <location>
        <begin position="893"/>
        <end position="916"/>
    </location>
</feature>
<sequence length="1379" mass="159831">MSVYLAWSEETKVDSLSSLISEFFVDPAVTSSILPSLCFILTVQLFYPSKELLSSLKSLVVANDIPGLDTALAKIDLPAETICSEEPTIDLSKRIFNRKRVIINYTLDYVVSVIKKDLKSSGDKGKYLLKFLEQTCNQISTKATVSLESLIDLLYEFKFKENRDYIKAVFIIFDDLDLVINPINVYACSHKVKKATALPLKSCSYQVIREQFLKDIKCSECEDQLKNESTIEKPLSVPDVSEEEDSKEFETINFTFDKSRPSPNNPKSQKKRAKPNNKAMRTLPDSRMLLSTSKKRDRLGSTQPSTDSKSKFYKDKVYESKDLLEISFIFDILDEQEACELMKALFCQNKEENDYIIPSVANRLVRLFVEYEKTFLLGIMFDFELEQDGDCHDSERSVSFITNAFKYSIFAKKSKISASIIRDYIDFLYKGKENLIEILLHFMNEYTESNGTLMYQSGIMNLEEILYHFEMMCTNFNFYQAEYFCRVFINLISKYNIDDTGIDADNLMVKEQLKLMSSTVDNHFLVWNENAVKICILVVYICKKLRKIHPELDIQAVTDIYSKIATKIINNCNSIHEVNDILTEKCINGYTALDLLAYEKMDTILENHKVGMIITDLWKGPYFRGNYLESSSSYQILSTCINKKKSFYGYLPNKVDEMKRKWFPSSLFTNKQFYSPFKFDIWKASMDIVYFVNGIIIIVLAFYIQMFFLDVMEKSVSLSPSMVEFQEIAAKMQDTSLSQSDLLTLQTRLAEIEVTLLPEAKVMREDTQYLIHFNLLLVSYFIQNLSQMLYAKLNGKKVIYLTPEVFVNFFSTYVSLYGFISWHADYTNISITPSKYYDLTVLNNFMNGAFLLKGMIYATLTVSLQWCRVFFILQANKTLGPYITIIIHMVGELLKFAIVYILIFVIFLCAGALLFFNRPEFADEWRGTLFLFSSMMGNFEFDTFSEDNSRIEKEYGWIYMILFVVMTNILLLNFLIAILSNKYTEMEQKSKVLYLQNILLMNQGQSNNEYYSSIVSSFVPLNILLLPAVPFVVLMKSKKLNTILLYICYAPFSVLAVTLYLISALIVTPLAYISLTTRCIKDIFNFKTRIRSDSTKTIQRITKNVSLILVGPFYLILLIFMDTVAFYLDLFQENSKNKHPIPFNDLKYNNVKLDPFIIQVLIDTIEQGESRIDTRSLIVHFRRKMRVIGQIKSILLQFKPREYDNDEEEEDPLSTFYHCQQFEIAHDFDTQFVTKHDPEYILKQYNVLKRLLIRNSIEEDMLTFSLNQSLNSLYKRSSTELSQVKKIDPHIAFKSKFKLGYIHRAAFMVFLASIKNKKQFMDHLSEDTPSLAANDSSKNDIDGMDYEYIEHKLASLRANRCHSSVKSVNNETENDTKPS</sequence>
<dbReference type="Proteomes" id="UP001295684">
    <property type="component" value="Unassembled WGS sequence"/>
</dbReference>
<keyword evidence="2 7" id="KW-0812">Transmembrane</keyword>
<keyword evidence="10" id="KW-1185">Reference proteome</keyword>